<evidence type="ECO:0000313" key="3">
    <source>
        <dbReference type="EMBL" id="AHJ98259.1"/>
    </source>
</evidence>
<dbReference type="PATRIC" id="fig|1227739.3.peg.2853"/>
<evidence type="ECO:0000313" key="4">
    <source>
        <dbReference type="Proteomes" id="UP000019423"/>
    </source>
</evidence>
<keyword evidence="2" id="KW-0732">Signal</keyword>
<keyword evidence="4" id="KW-1185">Reference proteome</keyword>
<organism evidence="3 4">
    <name type="scientific">Hymenobacter swuensis DY53</name>
    <dbReference type="NCBI Taxonomy" id="1227739"/>
    <lineage>
        <taxon>Bacteria</taxon>
        <taxon>Pseudomonadati</taxon>
        <taxon>Bacteroidota</taxon>
        <taxon>Cytophagia</taxon>
        <taxon>Cytophagales</taxon>
        <taxon>Hymenobacteraceae</taxon>
        <taxon>Hymenobacter</taxon>
    </lineage>
</organism>
<evidence type="ECO:0008006" key="5">
    <source>
        <dbReference type="Google" id="ProtNLM"/>
    </source>
</evidence>
<feature type="signal peptide" evidence="2">
    <location>
        <begin position="1"/>
        <end position="26"/>
    </location>
</feature>
<sequence>MKTSRFSAWAAAGLLFATLAFTSCDAKRDMDSGNGPDSSSTTDLPTNSSSDTDMSTDTAATMSTDMSDTTMSR</sequence>
<dbReference type="RefSeq" id="WP_044002480.1">
    <property type="nucleotide sequence ID" value="NZ_CP007145.1"/>
</dbReference>
<dbReference type="KEGG" id="hsw:Hsw_2664"/>
<gene>
    <name evidence="3" type="ORF">Hsw_2664</name>
</gene>
<protein>
    <recommendedName>
        <fullName evidence="5">Secreted protein</fullName>
    </recommendedName>
</protein>
<reference evidence="3 4" key="1">
    <citation type="submission" date="2014-01" db="EMBL/GenBank/DDBJ databases">
        <title>Complete genome sequence of ionizing-radiation resistance bacterium Hymenobacter swuensis DY53.</title>
        <authorList>
            <person name="Jung J.-H."/>
            <person name="Jeong S.-W."/>
            <person name="Joe M.-H."/>
            <person name="Cho y.-j."/>
            <person name="Kim M.-K."/>
            <person name="Lim S.-Y."/>
        </authorList>
    </citation>
    <scope>NUCLEOTIDE SEQUENCE [LARGE SCALE GENOMIC DNA]</scope>
    <source>
        <strain evidence="3 4">DY53</strain>
    </source>
</reference>
<evidence type="ECO:0000256" key="1">
    <source>
        <dbReference type="SAM" id="MobiDB-lite"/>
    </source>
</evidence>
<dbReference type="STRING" id="1227739.Hsw_2664"/>
<dbReference type="AlphaFoldDB" id="W8EYR4"/>
<feature type="compositionally biased region" description="Low complexity" evidence="1">
    <location>
        <begin position="48"/>
        <end position="73"/>
    </location>
</feature>
<evidence type="ECO:0000256" key="2">
    <source>
        <dbReference type="SAM" id="SignalP"/>
    </source>
</evidence>
<proteinExistence type="predicted"/>
<feature type="chain" id="PRO_5004910074" description="Secreted protein" evidence="2">
    <location>
        <begin position="27"/>
        <end position="73"/>
    </location>
</feature>
<dbReference type="HOGENOM" id="CLU_2699714_0_0_10"/>
<feature type="compositionally biased region" description="Polar residues" evidence="1">
    <location>
        <begin position="35"/>
        <end position="47"/>
    </location>
</feature>
<dbReference type="EMBL" id="CP007145">
    <property type="protein sequence ID" value="AHJ98259.1"/>
    <property type="molecule type" value="Genomic_DNA"/>
</dbReference>
<dbReference type="Proteomes" id="UP000019423">
    <property type="component" value="Chromosome"/>
</dbReference>
<name>W8EYR4_9BACT</name>
<accession>W8EYR4</accession>
<feature type="region of interest" description="Disordered" evidence="1">
    <location>
        <begin position="27"/>
        <end position="73"/>
    </location>
</feature>
<dbReference type="PROSITE" id="PS51257">
    <property type="entry name" value="PROKAR_LIPOPROTEIN"/>
    <property type="match status" value="1"/>
</dbReference>